<keyword evidence="1" id="KW-0812">Transmembrane</keyword>
<feature type="domain" description="AB hydrolase-1" evidence="2">
    <location>
        <begin position="60"/>
        <end position="163"/>
    </location>
</feature>
<sequence>MGEAGDGGGETGALDSGDVDEAPIDLTVERVELDGACTRVTIVSVEGVQSERSFVLVAGVGVAATYFEFLAPALARHGTVYALDLPGFAGMPRPRGNEQPTAAFFARQVSHVLDRYELENPVLLGHSMGTQVVTEVLAAHPELAHAVLVSPVVNDAERAAPVQAVRFAQAGVHESVHLVLTALSAYILCGVAYFLTVLPHLLSYPIVARIGGVRASVLFIRGEFDRTSPRRFHSRLVAAVGAERSRRWEIEEAAHSIINGHALGVAELTLGHVRGTLARRGRMPSAEAAVPPARHADLALVLRALGSRAAEWGAALRGDDAAVGRAKREHAKLLWHAYTRRR</sequence>
<keyword evidence="4" id="KW-1185">Reference proteome</keyword>
<evidence type="ECO:0000313" key="4">
    <source>
        <dbReference type="Proteomes" id="UP001500929"/>
    </source>
</evidence>
<name>A0ABN3DDY1_9MICO</name>
<protein>
    <recommendedName>
        <fullName evidence="2">AB hydrolase-1 domain-containing protein</fullName>
    </recommendedName>
</protein>
<gene>
    <name evidence="3" type="ORF">GCM10009851_11180</name>
</gene>
<evidence type="ECO:0000313" key="3">
    <source>
        <dbReference type="EMBL" id="GAA2228515.1"/>
    </source>
</evidence>
<dbReference type="InterPro" id="IPR000073">
    <property type="entry name" value="AB_hydrolase_1"/>
</dbReference>
<evidence type="ECO:0000256" key="1">
    <source>
        <dbReference type="SAM" id="Phobius"/>
    </source>
</evidence>
<proteinExistence type="predicted"/>
<dbReference type="RefSeq" id="WP_259478627.1">
    <property type="nucleotide sequence ID" value="NZ_BAAAQY010000003.1"/>
</dbReference>
<dbReference type="PANTHER" id="PTHR43798">
    <property type="entry name" value="MONOACYLGLYCEROL LIPASE"/>
    <property type="match status" value="1"/>
</dbReference>
<evidence type="ECO:0000259" key="2">
    <source>
        <dbReference type="Pfam" id="PF00561"/>
    </source>
</evidence>
<accession>A0ABN3DDY1</accession>
<keyword evidence="1" id="KW-0472">Membrane</keyword>
<feature type="transmembrane region" description="Helical" evidence="1">
    <location>
        <begin position="176"/>
        <end position="195"/>
    </location>
</feature>
<dbReference type="SUPFAM" id="SSF53474">
    <property type="entry name" value="alpha/beta-Hydrolases"/>
    <property type="match status" value="1"/>
</dbReference>
<dbReference type="Proteomes" id="UP001500929">
    <property type="component" value="Unassembled WGS sequence"/>
</dbReference>
<comment type="caution">
    <text evidence="3">The sequence shown here is derived from an EMBL/GenBank/DDBJ whole genome shotgun (WGS) entry which is preliminary data.</text>
</comment>
<organism evidence="3 4">
    <name type="scientific">Herbiconiux moechotypicola</name>
    <dbReference type="NCBI Taxonomy" id="637393"/>
    <lineage>
        <taxon>Bacteria</taxon>
        <taxon>Bacillati</taxon>
        <taxon>Actinomycetota</taxon>
        <taxon>Actinomycetes</taxon>
        <taxon>Micrococcales</taxon>
        <taxon>Microbacteriaceae</taxon>
        <taxon>Herbiconiux</taxon>
    </lineage>
</organism>
<dbReference type="InterPro" id="IPR029058">
    <property type="entry name" value="AB_hydrolase_fold"/>
</dbReference>
<reference evidence="3 4" key="1">
    <citation type="journal article" date="2019" name="Int. J. Syst. Evol. Microbiol.">
        <title>The Global Catalogue of Microorganisms (GCM) 10K type strain sequencing project: providing services to taxonomists for standard genome sequencing and annotation.</title>
        <authorList>
            <consortium name="The Broad Institute Genomics Platform"/>
            <consortium name="The Broad Institute Genome Sequencing Center for Infectious Disease"/>
            <person name="Wu L."/>
            <person name="Ma J."/>
        </authorList>
    </citation>
    <scope>NUCLEOTIDE SEQUENCE [LARGE SCALE GENOMIC DNA]</scope>
    <source>
        <strain evidence="3 4">JCM 16117</strain>
    </source>
</reference>
<dbReference type="PANTHER" id="PTHR43798:SF5">
    <property type="entry name" value="MONOACYLGLYCEROL LIPASE ABHD6"/>
    <property type="match status" value="1"/>
</dbReference>
<dbReference type="Gene3D" id="3.40.50.1820">
    <property type="entry name" value="alpha/beta hydrolase"/>
    <property type="match status" value="1"/>
</dbReference>
<keyword evidence="1" id="KW-1133">Transmembrane helix</keyword>
<dbReference type="InterPro" id="IPR050266">
    <property type="entry name" value="AB_hydrolase_sf"/>
</dbReference>
<dbReference type="EMBL" id="BAAAQY010000003">
    <property type="protein sequence ID" value="GAA2228515.1"/>
    <property type="molecule type" value="Genomic_DNA"/>
</dbReference>
<dbReference type="Pfam" id="PF00561">
    <property type="entry name" value="Abhydrolase_1"/>
    <property type="match status" value="1"/>
</dbReference>